<dbReference type="PANTHER" id="PTHR14362:SF2">
    <property type="entry name" value="COILED-COIL DOMAIN-CONTAINING PROTEIN 81"/>
    <property type="match status" value="1"/>
</dbReference>
<organism evidence="5 6">
    <name type="scientific">Anser cygnoides</name>
    <name type="common">Swan goose</name>
    <dbReference type="NCBI Taxonomy" id="8845"/>
    <lineage>
        <taxon>Eukaryota</taxon>
        <taxon>Metazoa</taxon>
        <taxon>Chordata</taxon>
        <taxon>Craniata</taxon>
        <taxon>Vertebrata</taxon>
        <taxon>Euteleostomi</taxon>
        <taxon>Archelosauria</taxon>
        <taxon>Archosauria</taxon>
        <taxon>Dinosauria</taxon>
        <taxon>Saurischia</taxon>
        <taxon>Theropoda</taxon>
        <taxon>Coelurosauria</taxon>
        <taxon>Aves</taxon>
        <taxon>Neognathae</taxon>
        <taxon>Galloanserae</taxon>
        <taxon>Anseriformes</taxon>
        <taxon>Anatidae</taxon>
        <taxon>Anserinae</taxon>
        <taxon>Anser</taxon>
    </lineage>
</organism>
<dbReference type="AlphaFoldDB" id="A0A8B9ETN7"/>
<evidence type="ECO:0000256" key="2">
    <source>
        <dbReference type="SAM" id="MobiDB-lite"/>
    </source>
</evidence>
<keyword evidence="6" id="KW-1185">Reference proteome</keyword>
<name>A0A8B9ETN7_ANSCY</name>
<protein>
    <submittedName>
        <fullName evidence="5">Uncharacterized protein</fullName>
    </submittedName>
</protein>
<dbReference type="Pfam" id="PF14908">
    <property type="entry name" value="HU-CCDC81_euk_1"/>
    <property type="match status" value="1"/>
</dbReference>
<proteinExistence type="predicted"/>
<feature type="region of interest" description="Disordered" evidence="2">
    <location>
        <begin position="361"/>
        <end position="421"/>
    </location>
</feature>
<reference evidence="5" key="2">
    <citation type="submission" date="2025-09" db="UniProtKB">
        <authorList>
            <consortium name="Ensembl"/>
        </authorList>
    </citation>
    <scope>IDENTIFICATION</scope>
</reference>
<dbReference type="InterPro" id="IPR040673">
    <property type="entry name" value="CCDC81_HU_dom_2"/>
</dbReference>
<evidence type="ECO:0000259" key="4">
    <source>
        <dbReference type="Pfam" id="PF18289"/>
    </source>
</evidence>
<dbReference type="Pfam" id="PF18289">
    <property type="entry name" value="HU-CCDC81_euk_2"/>
    <property type="match status" value="1"/>
</dbReference>
<evidence type="ECO:0000313" key="6">
    <source>
        <dbReference type="Proteomes" id="UP000694521"/>
    </source>
</evidence>
<dbReference type="Proteomes" id="UP000694521">
    <property type="component" value="Unplaced"/>
</dbReference>
<feature type="compositionally biased region" description="Basic and acidic residues" evidence="2">
    <location>
        <begin position="444"/>
        <end position="455"/>
    </location>
</feature>
<feature type="domain" description="CCDC81 HU" evidence="4">
    <location>
        <begin position="243"/>
        <end position="316"/>
    </location>
</feature>
<dbReference type="InterPro" id="IPR026295">
    <property type="entry name" value="CCD81"/>
</dbReference>
<feature type="region of interest" description="Disordered" evidence="2">
    <location>
        <begin position="444"/>
        <end position="581"/>
    </location>
</feature>
<feature type="compositionally biased region" description="Basic and acidic residues" evidence="2">
    <location>
        <begin position="559"/>
        <end position="570"/>
    </location>
</feature>
<dbReference type="PANTHER" id="PTHR14362">
    <property type="entry name" value="COILED-COIL DOMAIN-CONTAINING PROTEIN 81"/>
    <property type="match status" value="1"/>
</dbReference>
<feature type="compositionally biased region" description="Basic and acidic residues" evidence="2">
    <location>
        <begin position="402"/>
        <end position="418"/>
    </location>
</feature>
<keyword evidence="1" id="KW-0175">Coiled coil</keyword>
<feature type="compositionally biased region" description="Basic and acidic residues" evidence="2">
    <location>
        <begin position="362"/>
        <end position="378"/>
    </location>
</feature>
<reference evidence="5" key="1">
    <citation type="submission" date="2025-08" db="UniProtKB">
        <authorList>
            <consortium name="Ensembl"/>
        </authorList>
    </citation>
    <scope>IDENTIFICATION</scope>
</reference>
<feature type="domain" description="CCDC81 HU" evidence="3">
    <location>
        <begin position="158"/>
        <end position="231"/>
    </location>
</feature>
<feature type="compositionally biased region" description="Basic residues" evidence="2">
    <location>
        <begin position="456"/>
        <end position="466"/>
    </location>
</feature>
<evidence type="ECO:0000313" key="5">
    <source>
        <dbReference type="Ensembl" id="ENSACDP00005025574.1"/>
    </source>
</evidence>
<dbReference type="Ensembl" id="ENSACDT00005030507.1">
    <property type="protein sequence ID" value="ENSACDP00005025574.1"/>
    <property type="gene ID" value="ENSACDG00005018510.1"/>
</dbReference>
<evidence type="ECO:0000256" key="1">
    <source>
        <dbReference type="SAM" id="Coils"/>
    </source>
</evidence>
<feature type="compositionally biased region" description="Basic residues" evidence="2">
    <location>
        <begin position="386"/>
        <end position="399"/>
    </location>
</feature>
<feature type="coiled-coil region" evidence="1">
    <location>
        <begin position="600"/>
        <end position="632"/>
    </location>
</feature>
<evidence type="ECO:0000259" key="3">
    <source>
        <dbReference type="Pfam" id="PF14908"/>
    </source>
</evidence>
<accession>A0A8B9ETN7</accession>
<dbReference type="GO" id="GO:0005815">
    <property type="term" value="C:microtubule organizing center"/>
    <property type="evidence" value="ECO:0007669"/>
    <property type="project" value="TreeGrafter"/>
</dbReference>
<sequence>MGQSWLCTHQELAAGRDLSPRLVSNWRSNCLDSDFTGTQVLQIATLKHTKKHTPNVPESRRGRTSLCDAAGTDCPIGLHVAARGPVCGAVLCPISDTVCDSITVLSCLRSERDPLCHNDSCHITICTVHTAQKCRGGEWRRSFLLGIPTTRMQFPFVKLPALRVLSLDDVIRIWDGVSQYMLQQFALKKGVAVDVLGVFYIQRKHSSEVNGDMVVPRFHLSERVAQAQGLSYTSSDIPDDLKVVPLDYSQLSQKTSIPEKLVKECVNDIVVLFSWGAGLGEDYDLVFKGIGCLMGRNKILTMRYHTQFLLAIDGTGTVLECLLSNPWTKICVLSGKEPEPFHVRPGGIRVLPAFKIKLPPGRKAEELSSTERDSEKETAGSPQAKPLHHQKKRPLKRNILKAAKDKKGQQDSRRKTPDSNEFSILLASLQTKFEAEKQEVLAEDLAKERESEGRPPKKPLLPRRRLSPVTLPVLKPEDGRGEQAAGDKPPERSEPCQTPSATPGLLQHPRGKEGIGRPPKKPLLPQRRLSPVTLPVLKPEDGRGEQAAGDNPPESVLPDIERDYSKEGKSKMTHRVRRKTEIPACKGHQRAGQEVCYLCMQQEEQSLRAALLKQKEEQERAERAELQAWKARMAALHAQRARAAWKLEIAKIAKTEKRENDDNLKSYWSPPPSYTIRREYDRELQERREVWGKEPKHIPVKTSLQCHQALPAIRAKF</sequence>
<dbReference type="InterPro" id="IPR028034">
    <property type="entry name" value="HU-CCDC81"/>
</dbReference>